<dbReference type="EMBL" id="MU006733">
    <property type="protein sequence ID" value="KAF2624065.1"/>
    <property type="molecule type" value="Genomic_DNA"/>
</dbReference>
<evidence type="ECO:0000313" key="2">
    <source>
        <dbReference type="Proteomes" id="UP000799754"/>
    </source>
</evidence>
<evidence type="ECO:0000313" key="1">
    <source>
        <dbReference type="EMBL" id="KAF2624065.1"/>
    </source>
</evidence>
<sequence length="173" mass="19828">MATPDLYEILANLDFLVLGPKTRSLQDKDFGEYENKILIQIAEGLHNQFTVDEVREQLWEAFRFRESFPEYAFDLLFLHGSSEFDLNREEREHIATHLDTIRLRKACAQTLRNDTLRSRSIALAPVQKQEARSTAVCARLLSSSHKTRNKPVGRCAVSKSSKSPKVGALYKFI</sequence>
<name>A0ACB6RQ28_9PLEO</name>
<proteinExistence type="predicted"/>
<dbReference type="Proteomes" id="UP000799754">
    <property type="component" value="Unassembled WGS sequence"/>
</dbReference>
<gene>
    <name evidence="1" type="ORF">BU25DRAFT_166423</name>
</gene>
<accession>A0ACB6RQ28</accession>
<keyword evidence="2" id="KW-1185">Reference proteome</keyword>
<protein>
    <submittedName>
        <fullName evidence="1">Uncharacterized protein</fullName>
    </submittedName>
</protein>
<organism evidence="1 2">
    <name type="scientific">Macroventuria anomochaeta</name>
    <dbReference type="NCBI Taxonomy" id="301207"/>
    <lineage>
        <taxon>Eukaryota</taxon>
        <taxon>Fungi</taxon>
        <taxon>Dikarya</taxon>
        <taxon>Ascomycota</taxon>
        <taxon>Pezizomycotina</taxon>
        <taxon>Dothideomycetes</taxon>
        <taxon>Pleosporomycetidae</taxon>
        <taxon>Pleosporales</taxon>
        <taxon>Pleosporineae</taxon>
        <taxon>Didymellaceae</taxon>
        <taxon>Macroventuria</taxon>
    </lineage>
</organism>
<comment type="caution">
    <text evidence="1">The sequence shown here is derived from an EMBL/GenBank/DDBJ whole genome shotgun (WGS) entry which is preliminary data.</text>
</comment>
<reference evidence="1" key="1">
    <citation type="journal article" date="2020" name="Stud. Mycol.">
        <title>101 Dothideomycetes genomes: a test case for predicting lifestyles and emergence of pathogens.</title>
        <authorList>
            <person name="Haridas S."/>
            <person name="Albert R."/>
            <person name="Binder M."/>
            <person name="Bloem J."/>
            <person name="Labutti K."/>
            <person name="Salamov A."/>
            <person name="Andreopoulos B."/>
            <person name="Baker S."/>
            <person name="Barry K."/>
            <person name="Bills G."/>
            <person name="Bluhm B."/>
            <person name="Cannon C."/>
            <person name="Castanera R."/>
            <person name="Culley D."/>
            <person name="Daum C."/>
            <person name="Ezra D."/>
            <person name="Gonzalez J."/>
            <person name="Henrissat B."/>
            <person name="Kuo A."/>
            <person name="Liang C."/>
            <person name="Lipzen A."/>
            <person name="Lutzoni F."/>
            <person name="Magnuson J."/>
            <person name="Mondo S."/>
            <person name="Nolan M."/>
            <person name="Ohm R."/>
            <person name="Pangilinan J."/>
            <person name="Park H.-J."/>
            <person name="Ramirez L."/>
            <person name="Alfaro M."/>
            <person name="Sun H."/>
            <person name="Tritt A."/>
            <person name="Yoshinaga Y."/>
            <person name="Zwiers L.-H."/>
            <person name="Turgeon B."/>
            <person name="Goodwin S."/>
            <person name="Spatafora J."/>
            <person name="Crous P."/>
            <person name="Grigoriev I."/>
        </authorList>
    </citation>
    <scope>NUCLEOTIDE SEQUENCE</scope>
    <source>
        <strain evidence="1">CBS 525.71</strain>
    </source>
</reference>